<sequence>MRTAWALDFGVHSMHLSRSKLSVASRLTFGSNPVPLLTGMRGPNTSTPDICPLLFWVLDTSDDCWAGLQKWSFPRRLLWKHLQGPASLAAPHCSTQFL</sequence>
<reference evidence="1 2" key="1">
    <citation type="journal article" date="2016" name="Mol. Biol. Evol.">
        <title>Comparative Genomics of Early-Diverging Mushroom-Forming Fungi Provides Insights into the Origins of Lignocellulose Decay Capabilities.</title>
        <authorList>
            <person name="Nagy L.G."/>
            <person name="Riley R."/>
            <person name="Tritt A."/>
            <person name="Adam C."/>
            <person name="Daum C."/>
            <person name="Floudas D."/>
            <person name="Sun H."/>
            <person name="Yadav J.S."/>
            <person name="Pangilinan J."/>
            <person name="Larsson K.H."/>
            <person name="Matsuura K."/>
            <person name="Barry K."/>
            <person name="Labutti K."/>
            <person name="Kuo R."/>
            <person name="Ohm R.A."/>
            <person name="Bhattacharya S.S."/>
            <person name="Shirouzu T."/>
            <person name="Yoshinaga Y."/>
            <person name="Martin F.M."/>
            <person name="Grigoriev I.V."/>
            <person name="Hibbett D.S."/>
        </authorList>
    </citation>
    <scope>NUCLEOTIDE SEQUENCE [LARGE SCALE GENOMIC DNA]</scope>
    <source>
        <strain evidence="1 2">CBS 109695</strain>
    </source>
</reference>
<name>A0A166AJV1_9AGAM</name>
<protein>
    <submittedName>
        <fullName evidence="1">Uncharacterized protein</fullName>
    </submittedName>
</protein>
<dbReference type="AlphaFoldDB" id="A0A166AJV1"/>
<accession>A0A166AJV1</accession>
<dbReference type="EMBL" id="KV417659">
    <property type="protein sequence ID" value="KZP11683.1"/>
    <property type="molecule type" value="Genomic_DNA"/>
</dbReference>
<keyword evidence="2" id="KW-1185">Reference proteome</keyword>
<evidence type="ECO:0000313" key="1">
    <source>
        <dbReference type="EMBL" id="KZP11683.1"/>
    </source>
</evidence>
<proteinExistence type="predicted"/>
<organism evidence="1 2">
    <name type="scientific">Athelia psychrophila</name>
    <dbReference type="NCBI Taxonomy" id="1759441"/>
    <lineage>
        <taxon>Eukaryota</taxon>
        <taxon>Fungi</taxon>
        <taxon>Dikarya</taxon>
        <taxon>Basidiomycota</taxon>
        <taxon>Agaricomycotina</taxon>
        <taxon>Agaricomycetes</taxon>
        <taxon>Agaricomycetidae</taxon>
        <taxon>Atheliales</taxon>
        <taxon>Atheliaceae</taxon>
        <taxon>Athelia</taxon>
    </lineage>
</organism>
<evidence type="ECO:0000313" key="2">
    <source>
        <dbReference type="Proteomes" id="UP000076532"/>
    </source>
</evidence>
<dbReference type="Proteomes" id="UP000076532">
    <property type="component" value="Unassembled WGS sequence"/>
</dbReference>
<gene>
    <name evidence="1" type="ORF">FIBSPDRAFT_871074</name>
</gene>